<dbReference type="CDD" id="cd21189">
    <property type="entry name" value="CH_PLEC-like_rpt2"/>
    <property type="match status" value="1"/>
</dbReference>
<dbReference type="PROSITE" id="PS50021">
    <property type="entry name" value="CH"/>
    <property type="match status" value="1"/>
</dbReference>
<reference evidence="4" key="1">
    <citation type="submission" date="2016-06" db="UniProtKB">
        <authorList>
            <consortium name="WormBaseParasite"/>
        </authorList>
    </citation>
    <scope>IDENTIFICATION</scope>
</reference>
<keyword evidence="3" id="KW-1185">Reference proteome</keyword>
<proteinExistence type="predicted"/>
<dbReference type="PANTHER" id="PTHR11915">
    <property type="entry name" value="SPECTRIN/FILAMIN RELATED CYTOSKELETAL PROTEIN"/>
    <property type="match status" value="1"/>
</dbReference>
<evidence type="ECO:0000259" key="1">
    <source>
        <dbReference type="PROSITE" id="PS50021"/>
    </source>
</evidence>
<dbReference type="FunFam" id="1.10.418.10:FF:000022">
    <property type="entry name" value="Short stop, isoform K"/>
    <property type="match status" value="1"/>
</dbReference>
<dbReference type="InterPro" id="IPR036872">
    <property type="entry name" value="CH_dom_sf"/>
</dbReference>
<organism evidence="4">
    <name type="scientific">Soboliphyme baturini</name>
    <dbReference type="NCBI Taxonomy" id="241478"/>
    <lineage>
        <taxon>Eukaryota</taxon>
        <taxon>Metazoa</taxon>
        <taxon>Ecdysozoa</taxon>
        <taxon>Nematoda</taxon>
        <taxon>Enoplea</taxon>
        <taxon>Dorylaimia</taxon>
        <taxon>Dioctophymatida</taxon>
        <taxon>Dioctophymatoidea</taxon>
        <taxon>Soboliphymatidae</taxon>
        <taxon>Soboliphyme</taxon>
    </lineage>
</organism>
<gene>
    <name evidence="2" type="ORF">SBAD_LOCUS4417</name>
</gene>
<sequence length="353" mass="40723">MLAAILSVRSDGGGKVSEPWGNEQTGVSARDSLLHWAQRVTSGYPGVNVKNFTTSWRDGLAFNAILHRYRPDLVNWREVRNRMNARQRLEHAFRIAENEFGVTKLLDPEDVDVPVPDEKSLITYISSLYDALPEYFGTTNYENDISEYTSAARDFLQWMQRTIQNLQDRSVPFSGPEIKRLQAEMELFKNEDLPSKLKEKQRLERVYRELYELFAETDFFDIDDELSSENLDRCWKMLLNVLNEREIAMTNASAQEVTMQKLIDQLHQAVGVLNERLDVILQQIEDVSARGNAMNSADLQRTINDIVEQLNELEVPIENLFQDVETLKTARHPQASEYYKQFGKGLVKGLKIN</sequence>
<name>A0A183ILC1_9BILA</name>
<dbReference type="Gene3D" id="1.20.58.60">
    <property type="match status" value="2"/>
</dbReference>
<dbReference type="Proteomes" id="UP000270296">
    <property type="component" value="Unassembled WGS sequence"/>
</dbReference>
<dbReference type="SMART" id="SM00033">
    <property type="entry name" value="CH"/>
    <property type="match status" value="1"/>
</dbReference>
<dbReference type="WBParaSite" id="SBAD_0000460701-mRNA-1">
    <property type="protein sequence ID" value="SBAD_0000460701-mRNA-1"/>
    <property type="gene ID" value="SBAD_0000460701"/>
</dbReference>
<dbReference type="InterPro" id="IPR001715">
    <property type="entry name" value="CH_dom"/>
</dbReference>
<evidence type="ECO:0000313" key="3">
    <source>
        <dbReference type="Proteomes" id="UP000270296"/>
    </source>
</evidence>
<dbReference type="Pfam" id="PF00307">
    <property type="entry name" value="CH"/>
    <property type="match status" value="1"/>
</dbReference>
<protein>
    <submittedName>
        <fullName evidence="4">Calponin-homology (CH) domain-containing protein</fullName>
    </submittedName>
</protein>
<feature type="domain" description="Calponin-homology (CH)" evidence="1">
    <location>
        <begin position="27"/>
        <end position="133"/>
    </location>
</feature>
<dbReference type="Gene3D" id="1.10.418.10">
    <property type="entry name" value="Calponin-like domain"/>
    <property type="match status" value="1"/>
</dbReference>
<dbReference type="AlphaFoldDB" id="A0A183ILC1"/>
<dbReference type="OrthoDB" id="5822797at2759"/>
<evidence type="ECO:0000313" key="2">
    <source>
        <dbReference type="EMBL" id="VDP04301.1"/>
    </source>
</evidence>
<dbReference type="SUPFAM" id="SSF46966">
    <property type="entry name" value="Spectrin repeat"/>
    <property type="match status" value="1"/>
</dbReference>
<reference evidence="2 3" key="2">
    <citation type="submission" date="2018-11" db="EMBL/GenBank/DDBJ databases">
        <authorList>
            <consortium name="Pathogen Informatics"/>
        </authorList>
    </citation>
    <scope>NUCLEOTIDE SEQUENCE [LARGE SCALE GENOMIC DNA]</scope>
</reference>
<accession>A0A183ILC1</accession>
<dbReference type="EMBL" id="UZAM01008307">
    <property type="protein sequence ID" value="VDP04301.1"/>
    <property type="molecule type" value="Genomic_DNA"/>
</dbReference>
<dbReference type="SUPFAM" id="SSF47576">
    <property type="entry name" value="Calponin-homology domain, CH-domain"/>
    <property type="match status" value="1"/>
</dbReference>
<evidence type="ECO:0000313" key="4">
    <source>
        <dbReference type="WBParaSite" id="SBAD_0000460701-mRNA-1"/>
    </source>
</evidence>